<keyword evidence="1" id="KW-0812">Transmembrane</keyword>
<evidence type="ECO:0000313" key="2">
    <source>
        <dbReference type="EMBL" id="KDS25673.1"/>
    </source>
</evidence>
<dbReference type="EMBL" id="JNHI01000054">
    <property type="protein sequence ID" value="KDS25673.1"/>
    <property type="molecule type" value="Genomic_DNA"/>
</dbReference>
<protein>
    <submittedName>
        <fullName evidence="2">Putative membrane protein</fullName>
    </submittedName>
</protein>
<keyword evidence="1" id="KW-1133">Transmembrane helix</keyword>
<evidence type="ECO:0000256" key="1">
    <source>
        <dbReference type="SAM" id="Phobius"/>
    </source>
</evidence>
<proteinExistence type="predicted"/>
<dbReference type="Proteomes" id="UP000028134">
    <property type="component" value="Unassembled WGS sequence"/>
</dbReference>
<sequence length="37" mass="4593">MFLFFFPNVLWYQFFAAGFRLLFVFGIKKAFCRVYQE</sequence>
<accession>A0A078QRH1</accession>
<dbReference type="AlphaFoldDB" id="A0A078QRH1"/>
<reference evidence="2 3" key="1">
    <citation type="submission" date="2014-04" db="EMBL/GenBank/DDBJ databases">
        <authorList>
            <person name="Sears C."/>
            <person name="Carroll K."/>
            <person name="Sack B.R."/>
            <person name="Qadri F."/>
            <person name="Myers L.L."/>
            <person name="Chung G.-T."/>
            <person name="Escheverria P."/>
            <person name="Fraser C.M."/>
            <person name="Sadzewicz L."/>
            <person name="Shefchek K.A."/>
            <person name="Tallon L."/>
            <person name="Das S.P."/>
            <person name="Daugherty S."/>
            <person name="Mongodin E.F."/>
        </authorList>
    </citation>
    <scope>NUCLEOTIDE SEQUENCE [LARGE SCALE GENOMIC DNA]</scope>
    <source>
        <strain evidence="3">3775 SL(B) 10 (iv)</strain>
    </source>
</reference>
<keyword evidence="1" id="KW-0472">Membrane</keyword>
<name>A0A078QRH1_PHOVU</name>
<organism evidence="2 3">
    <name type="scientific">Phocaeicola vulgatus str. 3775 SL</name>
    <name type="common">B</name>
    <name type="synonym">iv</name>
    <dbReference type="NCBI Taxonomy" id="1339350"/>
    <lineage>
        <taxon>Bacteria</taxon>
        <taxon>Pseudomonadati</taxon>
        <taxon>Bacteroidota</taxon>
        <taxon>Bacteroidia</taxon>
        <taxon>Bacteroidales</taxon>
        <taxon>Bacteroidaceae</taxon>
        <taxon>Phocaeicola</taxon>
    </lineage>
</organism>
<evidence type="ECO:0000313" key="3">
    <source>
        <dbReference type="Proteomes" id="UP000028134"/>
    </source>
</evidence>
<gene>
    <name evidence="2" type="ORF">M097_4366</name>
</gene>
<comment type="caution">
    <text evidence="2">The sequence shown here is derived from an EMBL/GenBank/DDBJ whole genome shotgun (WGS) entry which is preliminary data.</text>
</comment>
<feature type="transmembrane region" description="Helical" evidence="1">
    <location>
        <begin position="12"/>
        <end position="31"/>
    </location>
</feature>